<name>A0A831RIU0_9GAMM</name>
<evidence type="ECO:0000259" key="5">
    <source>
        <dbReference type="PROSITE" id="PS50977"/>
    </source>
</evidence>
<dbReference type="InterPro" id="IPR036271">
    <property type="entry name" value="Tet_transcr_reg_TetR-rel_C_sf"/>
</dbReference>
<dbReference type="PANTHER" id="PTHR47506:SF3">
    <property type="entry name" value="HTH-TYPE TRANSCRIPTIONAL REGULATOR LMRA"/>
    <property type="match status" value="1"/>
</dbReference>
<evidence type="ECO:0000256" key="4">
    <source>
        <dbReference type="PROSITE-ProRule" id="PRU00335"/>
    </source>
</evidence>
<dbReference type="Pfam" id="PF00440">
    <property type="entry name" value="TetR_N"/>
    <property type="match status" value="1"/>
</dbReference>
<protein>
    <submittedName>
        <fullName evidence="6">TetR/AcrR family transcriptional regulator</fullName>
    </submittedName>
</protein>
<organism evidence="6">
    <name type="scientific">Sedimenticola thiotaurini</name>
    <dbReference type="NCBI Taxonomy" id="1543721"/>
    <lineage>
        <taxon>Bacteria</taxon>
        <taxon>Pseudomonadati</taxon>
        <taxon>Pseudomonadota</taxon>
        <taxon>Gammaproteobacteria</taxon>
        <taxon>Chromatiales</taxon>
        <taxon>Sedimenticolaceae</taxon>
        <taxon>Sedimenticola</taxon>
    </lineage>
</organism>
<accession>A0A831RIU0</accession>
<dbReference type="SUPFAM" id="SSF48498">
    <property type="entry name" value="Tetracyclin repressor-like, C-terminal domain"/>
    <property type="match status" value="1"/>
</dbReference>
<gene>
    <name evidence="6" type="ORF">ENI96_06320</name>
</gene>
<dbReference type="InterPro" id="IPR054156">
    <property type="entry name" value="YxaF_TetR_C"/>
</dbReference>
<comment type="caution">
    <text evidence="6">The sequence shown here is derived from an EMBL/GenBank/DDBJ whole genome shotgun (WGS) entry which is preliminary data.</text>
</comment>
<proteinExistence type="predicted"/>
<evidence type="ECO:0000256" key="1">
    <source>
        <dbReference type="ARBA" id="ARBA00023015"/>
    </source>
</evidence>
<keyword evidence="1" id="KW-0805">Transcription regulation</keyword>
<feature type="domain" description="HTH tetR-type" evidence="5">
    <location>
        <begin position="19"/>
        <end position="79"/>
    </location>
</feature>
<sequence length="205" mass="23926">MPFAEPGTNGRWSMASKSERTRQRIVDAANQLFYRKGYNRTSFSDVVEAAEVPRGNIYYYFKTKDEILRAVIRSRLETIRNMLAEWDRTIAEPLDRLERFVRIMYDSTPVLLRSGCPMGSLNTELAKDQPELQLEAKQLFDQFQTWLARQFTDLGYPDEARELSLQLMARGQGLIVVAQVYQDPGFLERGTRELNRWLEELARYA</sequence>
<evidence type="ECO:0000256" key="2">
    <source>
        <dbReference type="ARBA" id="ARBA00023125"/>
    </source>
</evidence>
<dbReference type="GO" id="GO:0003677">
    <property type="term" value="F:DNA binding"/>
    <property type="evidence" value="ECO:0007669"/>
    <property type="project" value="UniProtKB-UniRule"/>
</dbReference>
<feature type="DNA-binding region" description="H-T-H motif" evidence="4">
    <location>
        <begin position="42"/>
        <end position="61"/>
    </location>
</feature>
<dbReference type="InterPro" id="IPR009057">
    <property type="entry name" value="Homeodomain-like_sf"/>
</dbReference>
<dbReference type="SUPFAM" id="SSF46689">
    <property type="entry name" value="Homeodomain-like"/>
    <property type="match status" value="1"/>
</dbReference>
<dbReference type="Gene3D" id="1.10.357.10">
    <property type="entry name" value="Tetracycline Repressor, domain 2"/>
    <property type="match status" value="1"/>
</dbReference>
<dbReference type="PROSITE" id="PS50977">
    <property type="entry name" value="HTH_TETR_2"/>
    <property type="match status" value="1"/>
</dbReference>
<evidence type="ECO:0000256" key="3">
    <source>
        <dbReference type="ARBA" id="ARBA00023163"/>
    </source>
</evidence>
<keyword evidence="3" id="KW-0804">Transcription</keyword>
<keyword evidence="2 4" id="KW-0238">DNA-binding</keyword>
<dbReference type="AlphaFoldDB" id="A0A831RIU0"/>
<reference evidence="6" key="1">
    <citation type="journal article" date="2020" name="mSystems">
        <title>Genome- and Community-Level Interaction Insights into Carbon Utilization and Element Cycling Functions of Hydrothermarchaeota in Hydrothermal Sediment.</title>
        <authorList>
            <person name="Zhou Z."/>
            <person name="Liu Y."/>
            <person name="Xu W."/>
            <person name="Pan J."/>
            <person name="Luo Z.H."/>
            <person name="Li M."/>
        </authorList>
    </citation>
    <scope>NUCLEOTIDE SEQUENCE [LARGE SCALE GENOMIC DNA]</scope>
    <source>
        <strain evidence="6">HyVt-443</strain>
    </source>
</reference>
<dbReference type="InterPro" id="IPR001647">
    <property type="entry name" value="HTH_TetR"/>
</dbReference>
<dbReference type="Pfam" id="PF21993">
    <property type="entry name" value="TetR_C_13_2"/>
    <property type="match status" value="1"/>
</dbReference>
<dbReference type="Proteomes" id="UP000886251">
    <property type="component" value="Unassembled WGS sequence"/>
</dbReference>
<dbReference type="EMBL" id="DRKP01000070">
    <property type="protein sequence ID" value="HEB96027.1"/>
    <property type="molecule type" value="Genomic_DNA"/>
</dbReference>
<dbReference type="PRINTS" id="PR00455">
    <property type="entry name" value="HTHTETR"/>
</dbReference>
<evidence type="ECO:0000313" key="6">
    <source>
        <dbReference type="EMBL" id="HEB96027.1"/>
    </source>
</evidence>
<dbReference type="PANTHER" id="PTHR47506">
    <property type="entry name" value="TRANSCRIPTIONAL REGULATORY PROTEIN"/>
    <property type="match status" value="1"/>
</dbReference>